<evidence type="ECO:0000256" key="8">
    <source>
        <dbReference type="RuleBase" id="RU366032"/>
    </source>
</evidence>
<dbReference type="Gene3D" id="3.30.565.10">
    <property type="entry name" value="Histidine kinase-like ATPase, C-terminal domain"/>
    <property type="match status" value="1"/>
</dbReference>
<dbReference type="InterPro" id="IPR018955">
    <property type="entry name" value="BCDHK/PDK_N"/>
</dbReference>
<keyword evidence="2 8" id="KW-0808">Transferase</keyword>
<evidence type="ECO:0000256" key="5">
    <source>
        <dbReference type="ARBA" id="ARBA00022840"/>
    </source>
</evidence>
<dbReference type="InterPro" id="IPR036784">
    <property type="entry name" value="AK/P_DHK_N_sf"/>
</dbReference>
<evidence type="ECO:0000256" key="2">
    <source>
        <dbReference type="ARBA" id="ARBA00022679"/>
    </source>
</evidence>
<dbReference type="VEuPathDB" id="FungiDB:SCODWIG_02353"/>
<dbReference type="PANTHER" id="PTHR11947">
    <property type="entry name" value="PYRUVATE DEHYDROGENASE KINASE"/>
    <property type="match status" value="1"/>
</dbReference>
<dbReference type="SUPFAM" id="SSF69012">
    <property type="entry name" value="alpha-ketoacid dehydrogenase kinase, N-terminal domain"/>
    <property type="match status" value="1"/>
</dbReference>
<comment type="catalytic activity">
    <reaction evidence="7">
        <text>L-seryl-[pyruvate dehydrogenase E1 alpha subunit] + ATP = O-phospho-L-seryl-[pyruvate dehydrogenase E1 alpha subunit] + ADP + H(+)</text>
        <dbReference type="Rhea" id="RHEA:23052"/>
        <dbReference type="Rhea" id="RHEA-COMP:13689"/>
        <dbReference type="Rhea" id="RHEA-COMP:13690"/>
        <dbReference type="ChEBI" id="CHEBI:15378"/>
        <dbReference type="ChEBI" id="CHEBI:29999"/>
        <dbReference type="ChEBI" id="CHEBI:30616"/>
        <dbReference type="ChEBI" id="CHEBI:83421"/>
        <dbReference type="ChEBI" id="CHEBI:456216"/>
        <dbReference type="EC" id="2.7.11.2"/>
    </reaction>
</comment>
<evidence type="ECO:0000259" key="9">
    <source>
        <dbReference type="PROSITE" id="PS50109"/>
    </source>
</evidence>
<organism evidence="10 11">
    <name type="scientific">Saccharomycodes ludwigii</name>
    <dbReference type="NCBI Taxonomy" id="36035"/>
    <lineage>
        <taxon>Eukaryota</taxon>
        <taxon>Fungi</taxon>
        <taxon>Dikarya</taxon>
        <taxon>Ascomycota</taxon>
        <taxon>Saccharomycotina</taxon>
        <taxon>Saccharomycetes</taxon>
        <taxon>Saccharomycodales</taxon>
        <taxon>Saccharomycodaceae</taxon>
        <taxon>Saccharomycodes</taxon>
    </lineage>
</organism>
<dbReference type="InterPro" id="IPR004358">
    <property type="entry name" value="Sig_transdc_His_kin-like_C"/>
</dbReference>
<keyword evidence="3 8" id="KW-0547">Nucleotide-binding</keyword>
<dbReference type="OrthoDB" id="241648at2759"/>
<dbReference type="EMBL" id="UFAJ01000395">
    <property type="protein sequence ID" value="SSD60592.1"/>
    <property type="molecule type" value="Genomic_DNA"/>
</dbReference>
<keyword evidence="4 8" id="KW-0418">Kinase</keyword>
<evidence type="ECO:0000256" key="4">
    <source>
        <dbReference type="ARBA" id="ARBA00022777"/>
    </source>
</evidence>
<dbReference type="PANTHER" id="PTHR11947:SF3">
    <property type="entry name" value="[PYRUVATE DEHYDROGENASE (ACETYL-TRANSFERRING)] KINASE, MITOCHONDRIAL"/>
    <property type="match status" value="1"/>
</dbReference>
<dbReference type="Proteomes" id="UP000262825">
    <property type="component" value="Unassembled WGS sequence"/>
</dbReference>
<dbReference type="InterPro" id="IPR003594">
    <property type="entry name" value="HATPase_dom"/>
</dbReference>
<dbReference type="Pfam" id="PF10436">
    <property type="entry name" value="BCDHK_Adom3"/>
    <property type="match status" value="1"/>
</dbReference>
<proteinExistence type="inferred from homology"/>
<dbReference type="EC" id="2.7.11.-" evidence="8"/>
<dbReference type="InterPro" id="IPR005467">
    <property type="entry name" value="His_kinase_dom"/>
</dbReference>
<keyword evidence="11" id="KW-1185">Reference proteome</keyword>
<feature type="domain" description="Histidine kinase" evidence="9">
    <location>
        <begin position="298"/>
        <end position="442"/>
    </location>
</feature>
<name>A0A376B7G3_9ASCO</name>
<dbReference type="PRINTS" id="PR00344">
    <property type="entry name" value="BCTRLSENSOR"/>
</dbReference>
<evidence type="ECO:0000313" key="10">
    <source>
        <dbReference type="EMBL" id="SSD60592.1"/>
    </source>
</evidence>
<dbReference type="Gene3D" id="1.20.140.20">
    <property type="entry name" value="Alpha-ketoacid/pyruvate dehydrogenase kinase, N-terminal domain"/>
    <property type="match status" value="1"/>
</dbReference>
<reference evidence="11" key="1">
    <citation type="submission" date="2018-06" db="EMBL/GenBank/DDBJ databases">
        <authorList>
            <person name="Guldener U."/>
        </authorList>
    </citation>
    <scope>NUCLEOTIDE SEQUENCE [LARGE SCALE GENOMIC DNA]</scope>
    <source>
        <strain evidence="11">UTAD17</strain>
    </source>
</reference>
<protein>
    <recommendedName>
        <fullName evidence="8">Protein-serine/threonine kinase</fullName>
        <ecNumber evidence="8">2.7.11.-</ecNumber>
    </recommendedName>
</protein>
<dbReference type="InterPro" id="IPR036890">
    <property type="entry name" value="HATPase_C_sf"/>
</dbReference>
<keyword evidence="5 8" id="KW-0067">ATP-binding</keyword>
<evidence type="ECO:0000256" key="1">
    <source>
        <dbReference type="ARBA" id="ARBA00006155"/>
    </source>
</evidence>
<evidence type="ECO:0000256" key="6">
    <source>
        <dbReference type="ARBA" id="ARBA00023128"/>
    </source>
</evidence>
<dbReference type="Pfam" id="PF02518">
    <property type="entry name" value="HATPase_c"/>
    <property type="match status" value="1"/>
</dbReference>
<dbReference type="SMART" id="SM00387">
    <property type="entry name" value="HATPase_c"/>
    <property type="match status" value="1"/>
</dbReference>
<evidence type="ECO:0000256" key="3">
    <source>
        <dbReference type="ARBA" id="ARBA00022741"/>
    </source>
</evidence>
<keyword evidence="6 8" id="KW-0496">Mitochondrion</keyword>
<gene>
    <name evidence="10" type="ORF">SCODWIG_02353</name>
</gene>
<accession>A0A376B7G3</accession>
<dbReference type="AlphaFoldDB" id="A0A376B7G3"/>
<sequence>MKLNSTVLKRIWSYSKLVQTHVTMNEMCYFSSQKNQNNLLVLTNGSQFLIREFKIRFSHRIKELDALPYGLNQQKDIIKVRNWYIKSFQDLCDFETHSIAYKELKRVTQLLPKSPEKITLEENNKYYNPTEELIEEGRKNSLINFNRSLLNLFYKLRERHQTTVINVAKGLLKWKTNDLIINSNNIYNDKNIFLIKKHLDNFYFHRIGIKILLDHHISLLETEFSKEAIVNNMYDYNDEKYVGIVCTNTDIPKLAKQAIENAQYIVKHHYDLLETPPVELILVNNTNKVPFVYIPAHLIHVLFEILKNALRAIVEFKLSKEPNNKYIEFDIPNETVKVIISYGKEDIVLKICDKGGGIPRSMLKYITTYLYTTMPQSVQENLLLKPPNNEINEESLSVNTPMAGLGYGLALSTLYAKYFGGNLKVMSVEGYGTDVYLYLKRH</sequence>
<dbReference type="GO" id="GO:0010906">
    <property type="term" value="P:regulation of glucose metabolic process"/>
    <property type="evidence" value="ECO:0007669"/>
    <property type="project" value="TreeGrafter"/>
</dbReference>
<comment type="subcellular location">
    <subcellularLocation>
        <location evidence="8">Mitochondrion matrix</location>
    </subcellularLocation>
</comment>
<dbReference type="PROSITE" id="PS50109">
    <property type="entry name" value="HIS_KIN"/>
    <property type="match status" value="1"/>
</dbReference>
<evidence type="ECO:0000313" key="11">
    <source>
        <dbReference type="Proteomes" id="UP000262825"/>
    </source>
</evidence>
<dbReference type="InterPro" id="IPR039028">
    <property type="entry name" value="BCKD/PDK"/>
</dbReference>
<dbReference type="GO" id="GO:0005524">
    <property type="term" value="F:ATP binding"/>
    <property type="evidence" value="ECO:0007669"/>
    <property type="project" value="UniProtKB-UniRule"/>
</dbReference>
<dbReference type="GO" id="GO:0004740">
    <property type="term" value="F:pyruvate dehydrogenase (acetyl-transferring) kinase activity"/>
    <property type="evidence" value="ECO:0007669"/>
    <property type="project" value="UniProtKB-EC"/>
</dbReference>
<dbReference type="GO" id="GO:0005759">
    <property type="term" value="C:mitochondrial matrix"/>
    <property type="evidence" value="ECO:0007669"/>
    <property type="project" value="UniProtKB-SubCell"/>
</dbReference>
<evidence type="ECO:0000256" key="7">
    <source>
        <dbReference type="ARBA" id="ARBA00048201"/>
    </source>
</evidence>
<dbReference type="SUPFAM" id="SSF55874">
    <property type="entry name" value="ATPase domain of HSP90 chaperone/DNA topoisomerase II/histidine kinase"/>
    <property type="match status" value="1"/>
</dbReference>
<comment type="similarity">
    <text evidence="1 8">Belongs to the PDK/BCKDK protein kinase family.</text>
</comment>